<comment type="function">
    <text evidence="1">May be involved in vacuolar sorting and osmoregulation.</text>
</comment>
<evidence type="ECO:0000256" key="6">
    <source>
        <dbReference type="ARBA" id="ARBA00022989"/>
    </source>
</evidence>
<keyword evidence="12" id="KW-1185">Reference proteome</keyword>
<dbReference type="InterPro" id="IPR045175">
    <property type="entry name" value="M28_fam"/>
</dbReference>
<feature type="transmembrane region" description="Helical" evidence="9">
    <location>
        <begin position="368"/>
        <end position="391"/>
    </location>
</feature>
<name>A0A1G9FPL7_9ACTN</name>
<evidence type="ECO:0000256" key="1">
    <source>
        <dbReference type="ARBA" id="ARBA00003273"/>
    </source>
</evidence>
<evidence type="ECO:0000313" key="12">
    <source>
        <dbReference type="Proteomes" id="UP000198662"/>
    </source>
</evidence>
<dbReference type="InterPro" id="IPR007484">
    <property type="entry name" value="Peptidase_M28"/>
</dbReference>
<dbReference type="GO" id="GO:0008235">
    <property type="term" value="F:metalloexopeptidase activity"/>
    <property type="evidence" value="ECO:0007669"/>
    <property type="project" value="InterPro"/>
</dbReference>
<evidence type="ECO:0000256" key="8">
    <source>
        <dbReference type="ARBA" id="ARBA00031512"/>
    </source>
</evidence>
<dbReference type="AlphaFoldDB" id="A0A1G9FPL7"/>
<accession>A0A1G9FPL7</accession>
<dbReference type="EMBL" id="FNGF01000002">
    <property type="protein sequence ID" value="SDK90368.1"/>
    <property type="molecule type" value="Genomic_DNA"/>
</dbReference>
<evidence type="ECO:0000256" key="3">
    <source>
        <dbReference type="ARBA" id="ARBA00010918"/>
    </source>
</evidence>
<dbReference type="STRING" id="380244.SAMN05216298_1945"/>
<dbReference type="PANTHER" id="PTHR12147:SF58">
    <property type="entry name" value="VACUOLAR MEMBRANE PROTEASE"/>
    <property type="match status" value="1"/>
</dbReference>
<dbReference type="PANTHER" id="PTHR12147">
    <property type="entry name" value="METALLOPEPTIDASE M28 FAMILY MEMBER"/>
    <property type="match status" value="1"/>
</dbReference>
<organism evidence="11 12">
    <name type="scientific">Glycomyces sambucus</name>
    <dbReference type="NCBI Taxonomy" id="380244"/>
    <lineage>
        <taxon>Bacteria</taxon>
        <taxon>Bacillati</taxon>
        <taxon>Actinomycetota</taxon>
        <taxon>Actinomycetes</taxon>
        <taxon>Glycomycetales</taxon>
        <taxon>Glycomycetaceae</taxon>
        <taxon>Glycomyces</taxon>
    </lineage>
</organism>
<evidence type="ECO:0000259" key="10">
    <source>
        <dbReference type="Pfam" id="PF04389"/>
    </source>
</evidence>
<feature type="transmembrane region" description="Helical" evidence="9">
    <location>
        <begin position="548"/>
        <end position="569"/>
    </location>
</feature>
<feature type="domain" description="Peptidase M28" evidence="10">
    <location>
        <begin position="115"/>
        <end position="301"/>
    </location>
</feature>
<evidence type="ECO:0000256" key="9">
    <source>
        <dbReference type="SAM" id="Phobius"/>
    </source>
</evidence>
<sequence length="768" mass="80017">MRGPILNLPPQPWAALAVLAALALIGIGNWAIDATPPAPVAADAPEDEFSADRAWATVEAMAAEPHPMGTPAHDAVRDHLVGELAALGFDTEVQTQLARDSGEGDALVRFGLVDNIVATLPGTDPTGTVLLTSHYDSVPSGPGAADAASGVAAILESARALSLEGPQRNDVVVLITDGEEMGLFGAEAYARTHPAGDAPTVVFNLEARGVSGPSLMFETSTENAALIDVFAGAAPHPYGDSSAIEAYRQLPNDTDFTRFQEAGYIGLNNAFIGGASWYHTPYDDTDHLDPASLQHHGANTLGTARALAAMDLADLDTGHDQTFFGFLGLFVHYDDTWNLPLALLGFAAVIAAAAIARARPALSLPRLVLAMLTFLAPVAVSGAAAVGLWPLLQALRPGYGDQYGLLFNRTFYFLAVLAFAVAALTAWYAAVRRRLGEAAAALAPLAWLAVLGTATAVAIPGLSFVFAVPALAAAGLLVAMLLDDRTRWARLVGYGCFALALIPAAVQLSWTANLMEAFGLELAAVPAVLIVLFAAPALPLLTMCRFRLRLVPAAAALTALALVGAGLAFDRFDADHPRQAYLSYVLDADTGTAAWVSTDLDRSEWTSRYVTEDGLEESGLPDAYTDAARPGTGSGPAAAADLAAPTAVFSARTGTSATLQVASARGANTMWLAVYGTVDRAEVVLADGTAAEVPVAPPAEAGDPALIWFYDVPAEGFTLTLHGDVAEATVFDQTHGIEDLDGYTDRPEGLMRSRDRLSDTVTVAAAAV</sequence>
<evidence type="ECO:0000313" key="11">
    <source>
        <dbReference type="EMBL" id="SDK90368.1"/>
    </source>
</evidence>
<protein>
    <recommendedName>
        <fullName evidence="4">Vacuolar membrane protease</fullName>
    </recommendedName>
    <alternativeName>
        <fullName evidence="8">FXNA-related family protease 1</fullName>
    </alternativeName>
</protein>
<keyword evidence="9" id="KW-0472">Membrane</keyword>
<keyword evidence="7" id="KW-0325">Glycoprotein</keyword>
<evidence type="ECO:0000256" key="5">
    <source>
        <dbReference type="ARBA" id="ARBA00022554"/>
    </source>
</evidence>
<feature type="transmembrane region" description="Helical" evidence="9">
    <location>
        <begin position="464"/>
        <end position="482"/>
    </location>
</feature>
<comment type="subcellular location">
    <subcellularLocation>
        <location evidence="2">Vacuole membrane</location>
        <topology evidence="2">Multi-pass membrane protein</topology>
    </subcellularLocation>
</comment>
<comment type="similarity">
    <text evidence="3">Belongs to the peptidase M28 family.</text>
</comment>
<dbReference type="OrthoDB" id="9778250at2"/>
<evidence type="ECO:0000256" key="2">
    <source>
        <dbReference type="ARBA" id="ARBA00004128"/>
    </source>
</evidence>
<dbReference type="GO" id="GO:0006508">
    <property type="term" value="P:proteolysis"/>
    <property type="evidence" value="ECO:0007669"/>
    <property type="project" value="InterPro"/>
</dbReference>
<dbReference type="RefSeq" id="WP_091046787.1">
    <property type="nucleotide sequence ID" value="NZ_FNGF01000002.1"/>
</dbReference>
<dbReference type="Proteomes" id="UP000198662">
    <property type="component" value="Unassembled WGS sequence"/>
</dbReference>
<dbReference type="SUPFAM" id="SSF53187">
    <property type="entry name" value="Zn-dependent exopeptidases"/>
    <property type="match status" value="1"/>
</dbReference>
<feature type="transmembrane region" description="Helical" evidence="9">
    <location>
        <begin position="491"/>
        <end position="510"/>
    </location>
</feature>
<keyword evidence="9" id="KW-0812">Transmembrane</keyword>
<evidence type="ECO:0000256" key="7">
    <source>
        <dbReference type="ARBA" id="ARBA00023180"/>
    </source>
</evidence>
<proteinExistence type="inferred from homology"/>
<evidence type="ECO:0000256" key="4">
    <source>
        <dbReference type="ARBA" id="ARBA00017435"/>
    </source>
</evidence>
<reference evidence="12" key="1">
    <citation type="submission" date="2016-10" db="EMBL/GenBank/DDBJ databases">
        <authorList>
            <person name="Varghese N."/>
            <person name="Submissions S."/>
        </authorList>
    </citation>
    <scope>NUCLEOTIDE SEQUENCE [LARGE SCALE GENOMIC DNA]</scope>
    <source>
        <strain evidence="12">CGMCC 4.3147</strain>
    </source>
</reference>
<feature type="transmembrane region" description="Helical" evidence="9">
    <location>
        <begin position="337"/>
        <end position="356"/>
    </location>
</feature>
<keyword evidence="6 9" id="KW-1133">Transmembrane helix</keyword>
<feature type="transmembrane region" description="Helical" evidence="9">
    <location>
        <begin position="522"/>
        <end position="541"/>
    </location>
</feature>
<feature type="transmembrane region" description="Helical" evidence="9">
    <location>
        <begin position="438"/>
        <end position="458"/>
    </location>
</feature>
<keyword evidence="5" id="KW-0926">Vacuole</keyword>
<dbReference type="Gene3D" id="3.40.630.10">
    <property type="entry name" value="Zn peptidases"/>
    <property type="match status" value="1"/>
</dbReference>
<gene>
    <name evidence="11" type="ORF">SAMN05216298_1945</name>
</gene>
<dbReference type="GO" id="GO:0005774">
    <property type="term" value="C:vacuolar membrane"/>
    <property type="evidence" value="ECO:0007669"/>
    <property type="project" value="UniProtKB-SubCell"/>
</dbReference>
<feature type="transmembrane region" description="Helical" evidence="9">
    <location>
        <begin position="411"/>
        <end position="431"/>
    </location>
</feature>
<dbReference type="Pfam" id="PF04389">
    <property type="entry name" value="Peptidase_M28"/>
    <property type="match status" value="1"/>
</dbReference>